<proteinExistence type="predicted"/>
<keyword evidence="3" id="KW-1185">Reference proteome</keyword>
<feature type="region of interest" description="Disordered" evidence="1">
    <location>
        <begin position="1"/>
        <end position="30"/>
    </location>
</feature>
<dbReference type="Proteomes" id="UP000784294">
    <property type="component" value="Unassembled WGS sequence"/>
</dbReference>
<accession>A0A3S5FE25</accession>
<protein>
    <submittedName>
        <fullName evidence="2">Uncharacterized protein</fullName>
    </submittedName>
</protein>
<dbReference type="AlphaFoldDB" id="A0A3S5FE25"/>
<feature type="compositionally biased region" description="Low complexity" evidence="1">
    <location>
        <begin position="21"/>
        <end position="30"/>
    </location>
</feature>
<sequence>MYTFVKRGESGDPIGSPNLCAASRTSSSRSKISSRALTAFLPEMCSGRLGFFPFSPCTVSRQLSPSHLPYLPEELCGHSFVIFYVSSSICSFSLALDGT</sequence>
<evidence type="ECO:0000256" key="1">
    <source>
        <dbReference type="SAM" id="MobiDB-lite"/>
    </source>
</evidence>
<evidence type="ECO:0000313" key="2">
    <source>
        <dbReference type="EMBL" id="VEL22620.1"/>
    </source>
</evidence>
<comment type="caution">
    <text evidence="2">The sequence shown here is derived from an EMBL/GenBank/DDBJ whole genome shotgun (WGS) entry which is preliminary data.</text>
</comment>
<organism evidence="2 3">
    <name type="scientific">Protopolystoma xenopodis</name>
    <dbReference type="NCBI Taxonomy" id="117903"/>
    <lineage>
        <taxon>Eukaryota</taxon>
        <taxon>Metazoa</taxon>
        <taxon>Spiralia</taxon>
        <taxon>Lophotrochozoa</taxon>
        <taxon>Platyhelminthes</taxon>
        <taxon>Monogenea</taxon>
        <taxon>Polyopisthocotylea</taxon>
        <taxon>Polystomatidea</taxon>
        <taxon>Polystomatidae</taxon>
        <taxon>Protopolystoma</taxon>
    </lineage>
</organism>
<feature type="non-terminal residue" evidence="2">
    <location>
        <position position="1"/>
    </location>
</feature>
<gene>
    <name evidence="2" type="ORF">PXEA_LOCUS16060</name>
</gene>
<reference evidence="2" key="1">
    <citation type="submission" date="2018-11" db="EMBL/GenBank/DDBJ databases">
        <authorList>
            <consortium name="Pathogen Informatics"/>
        </authorList>
    </citation>
    <scope>NUCLEOTIDE SEQUENCE</scope>
</reference>
<name>A0A3S5FE25_9PLAT</name>
<dbReference type="EMBL" id="CAAALY010057469">
    <property type="protein sequence ID" value="VEL22620.1"/>
    <property type="molecule type" value="Genomic_DNA"/>
</dbReference>
<feature type="compositionally biased region" description="Basic and acidic residues" evidence="1">
    <location>
        <begin position="1"/>
        <end position="10"/>
    </location>
</feature>
<evidence type="ECO:0000313" key="3">
    <source>
        <dbReference type="Proteomes" id="UP000784294"/>
    </source>
</evidence>